<name>A0ACB9Z2K5_9PEZI</name>
<keyword evidence="2" id="KW-1185">Reference proteome</keyword>
<sequence length="121" mass="14252">MASPLSTFHLFPNLPAELQARIWKEAAYDEKRMVKLSIRGDALLVTDAPVPKLFLVNKDVYNILKIFYTRFLNGQLFPTYSPAQQGPLFSFEYDIFLIDWDYWDIALIIHDGMWWFSPQFL</sequence>
<comment type="caution">
    <text evidence="1">The sequence shown here is derived from an EMBL/GenBank/DDBJ whole genome shotgun (WGS) entry which is preliminary data.</text>
</comment>
<evidence type="ECO:0000313" key="2">
    <source>
        <dbReference type="Proteomes" id="UP001497700"/>
    </source>
</evidence>
<dbReference type="EMBL" id="MU393468">
    <property type="protein sequence ID" value="KAI4865699.1"/>
    <property type="molecule type" value="Genomic_DNA"/>
</dbReference>
<evidence type="ECO:0000313" key="1">
    <source>
        <dbReference type="EMBL" id="KAI4865699.1"/>
    </source>
</evidence>
<gene>
    <name evidence="1" type="ORF">F4820DRAFT_419331</name>
</gene>
<proteinExistence type="predicted"/>
<organism evidence="1 2">
    <name type="scientific">Hypoxylon rubiginosum</name>
    <dbReference type="NCBI Taxonomy" id="110542"/>
    <lineage>
        <taxon>Eukaryota</taxon>
        <taxon>Fungi</taxon>
        <taxon>Dikarya</taxon>
        <taxon>Ascomycota</taxon>
        <taxon>Pezizomycotina</taxon>
        <taxon>Sordariomycetes</taxon>
        <taxon>Xylariomycetidae</taxon>
        <taxon>Xylariales</taxon>
        <taxon>Hypoxylaceae</taxon>
        <taxon>Hypoxylon</taxon>
    </lineage>
</organism>
<reference evidence="1 2" key="1">
    <citation type="journal article" date="2022" name="New Phytol.">
        <title>Ecological generalism drives hyperdiversity of secondary metabolite gene clusters in xylarialean endophytes.</title>
        <authorList>
            <person name="Franco M.E.E."/>
            <person name="Wisecaver J.H."/>
            <person name="Arnold A.E."/>
            <person name="Ju Y.M."/>
            <person name="Slot J.C."/>
            <person name="Ahrendt S."/>
            <person name="Moore L.P."/>
            <person name="Eastman K.E."/>
            <person name="Scott K."/>
            <person name="Konkel Z."/>
            <person name="Mondo S.J."/>
            <person name="Kuo A."/>
            <person name="Hayes R.D."/>
            <person name="Haridas S."/>
            <person name="Andreopoulos B."/>
            <person name="Riley R."/>
            <person name="LaButti K."/>
            <person name="Pangilinan J."/>
            <person name="Lipzen A."/>
            <person name="Amirebrahimi M."/>
            <person name="Yan J."/>
            <person name="Adam C."/>
            <person name="Keymanesh K."/>
            <person name="Ng V."/>
            <person name="Louie K."/>
            <person name="Northen T."/>
            <person name="Drula E."/>
            <person name="Henrissat B."/>
            <person name="Hsieh H.M."/>
            <person name="Youens-Clark K."/>
            <person name="Lutzoni F."/>
            <person name="Miadlikowska J."/>
            <person name="Eastwood D.C."/>
            <person name="Hamelin R.C."/>
            <person name="Grigoriev I.V."/>
            <person name="U'Ren J.M."/>
        </authorList>
    </citation>
    <scope>NUCLEOTIDE SEQUENCE [LARGE SCALE GENOMIC DNA]</scope>
    <source>
        <strain evidence="1 2">CBS 119005</strain>
    </source>
</reference>
<accession>A0ACB9Z2K5</accession>
<protein>
    <submittedName>
        <fullName evidence="1">Uncharacterized protein</fullName>
    </submittedName>
</protein>
<dbReference type="Proteomes" id="UP001497700">
    <property type="component" value="Unassembled WGS sequence"/>
</dbReference>